<accession>A0A2U9IV37</accession>
<feature type="domain" description="PIN" evidence="1">
    <location>
        <begin position="3"/>
        <end position="119"/>
    </location>
</feature>
<dbReference type="InterPro" id="IPR029060">
    <property type="entry name" value="PIN-like_dom_sf"/>
</dbReference>
<proteinExistence type="predicted"/>
<dbReference type="Pfam" id="PF01850">
    <property type="entry name" value="PIN"/>
    <property type="match status" value="1"/>
</dbReference>
<dbReference type="AlphaFoldDB" id="A0A2U9IV37"/>
<evidence type="ECO:0000313" key="3">
    <source>
        <dbReference type="Proteomes" id="UP000247586"/>
    </source>
</evidence>
<reference evidence="3" key="2">
    <citation type="submission" date="2020-03" db="EMBL/GenBank/DDBJ databases">
        <title>Complete Genome Sequences of Extremely Thermoacidophilic, Metal-Mobilizing Type-Strain Members of the Archaeal Family Sulfolobaceae: Acidianus brierleyi DSM-1651T, Acidianus sulfidivorans DSM-18786T, Metallosphaera hakonensis DSM-7519T, and Metallosphaera prunae DSM-10039T.</title>
        <authorList>
            <person name="Counts J.A."/>
            <person name="Kelly R.M."/>
        </authorList>
    </citation>
    <scope>NUCLEOTIDE SEQUENCE [LARGE SCALE GENOMIC DNA]</scope>
    <source>
        <strain evidence="3">HO1-1</strain>
    </source>
</reference>
<gene>
    <name evidence="2" type="ORF">DFR87_09535</name>
</gene>
<dbReference type="KEGG" id="mhk:DFR87_09535"/>
<name>A0A2U9IV37_9CREN</name>
<sequence length="130" mass="15316">MKAEKVVDTNVLISKRFLSLKEFMLTESVLQEFAEFTYEKYVENMNASKEERALGYLKFFRYTMELISKHVLLVHSYRDYLEAMDLSRERSIDITDALITVAALRSHAVVITRDRDFERVRDLIGVEILK</sequence>
<organism evidence="2 3">
    <name type="scientific">Metallosphaera hakonensis JCM 8857 = DSM 7519</name>
    <dbReference type="NCBI Taxonomy" id="1293036"/>
    <lineage>
        <taxon>Archaea</taxon>
        <taxon>Thermoproteota</taxon>
        <taxon>Thermoprotei</taxon>
        <taxon>Sulfolobales</taxon>
        <taxon>Sulfolobaceae</taxon>
        <taxon>Metallosphaera</taxon>
    </lineage>
</organism>
<protein>
    <recommendedName>
        <fullName evidence="1">PIN domain-containing protein</fullName>
    </recommendedName>
</protein>
<evidence type="ECO:0000259" key="1">
    <source>
        <dbReference type="SMART" id="SM00670"/>
    </source>
</evidence>
<dbReference type="InterPro" id="IPR002716">
    <property type="entry name" value="PIN_dom"/>
</dbReference>
<dbReference type="Proteomes" id="UP000247586">
    <property type="component" value="Chromosome"/>
</dbReference>
<dbReference type="Gene3D" id="3.40.50.1010">
    <property type="entry name" value="5'-nuclease"/>
    <property type="match status" value="1"/>
</dbReference>
<dbReference type="EMBL" id="CP029287">
    <property type="protein sequence ID" value="AWR99888.1"/>
    <property type="molecule type" value="Genomic_DNA"/>
</dbReference>
<evidence type="ECO:0000313" key="2">
    <source>
        <dbReference type="EMBL" id="AWR99888.1"/>
    </source>
</evidence>
<reference evidence="2 3" key="1">
    <citation type="submission" date="2018-05" db="EMBL/GenBank/DDBJ databases">
        <title>Complete Genome Sequences of Extremely Thermoacidophilic, Metal-Mobilizing Type-Strain Members of the Archaeal Family Sulfolobaceae: Acidianus brierleyi DSM-1651T, Acidianus sulfidivorans DSM-18786T, Metallosphaera hakonensis DSM-7519T, and Metallosphaera prunae DSM-10039T.</title>
        <authorList>
            <person name="Counts J.A."/>
            <person name="Kelly R.M."/>
        </authorList>
    </citation>
    <scope>NUCLEOTIDE SEQUENCE [LARGE SCALE GENOMIC DNA]</scope>
    <source>
        <strain evidence="2 3">HO1-1</strain>
    </source>
</reference>
<dbReference type="SMART" id="SM00670">
    <property type="entry name" value="PINc"/>
    <property type="match status" value="1"/>
</dbReference>
<keyword evidence="3" id="KW-1185">Reference proteome</keyword>
<dbReference type="SUPFAM" id="SSF88723">
    <property type="entry name" value="PIN domain-like"/>
    <property type="match status" value="1"/>
</dbReference>
<reference evidence="3" key="3">
    <citation type="submission" date="2020-03" db="EMBL/GenBank/DDBJ databases">
        <title>Sequencing and Assembly of Multiple Reported Metal-Biooxidizing Members of the Extremely Thermoacidophilic Archaeal Family Sulfolobaceae.</title>
        <authorList>
            <person name="Counts J.A."/>
            <person name="Kelly R.M."/>
        </authorList>
    </citation>
    <scope>NUCLEOTIDE SEQUENCE [LARGE SCALE GENOMIC DNA]</scope>
    <source>
        <strain evidence="3">HO1-1</strain>
    </source>
</reference>